<organism evidence="1">
    <name type="scientific">Limosilactobacillus fermentum</name>
    <name type="common">Lactobacillus fermentum</name>
    <dbReference type="NCBI Taxonomy" id="1613"/>
    <lineage>
        <taxon>Bacteria</taxon>
        <taxon>Bacillati</taxon>
        <taxon>Bacillota</taxon>
        <taxon>Bacilli</taxon>
        <taxon>Lactobacillales</taxon>
        <taxon>Lactobacillaceae</taxon>
        <taxon>Limosilactobacillus</taxon>
    </lineage>
</organism>
<protein>
    <submittedName>
        <fullName evidence="1">Conjugated bile salt acid hydrolase</fullName>
    </submittedName>
</protein>
<feature type="non-terminal residue" evidence="1">
    <location>
        <position position="51"/>
    </location>
</feature>
<reference evidence="1" key="1">
    <citation type="journal article" date="2011" name="Appl. Environ. Microbiol.">
        <title>Genetic screening of functional properties of lactic Acid bacteria in a fermented pearl millet slurry and in the metagenome of fermented starchy foods.</title>
        <authorList>
            <person name="Turpin W."/>
            <person name="Humblot C."/>
            <person name="Guyot J.P."/>
        </authorList>
    </citation>
    <scope>NUCLEOTIDE SEQUENCE</scope>
    <source>
        <strain evidence="1">3.9.2</strain>
    </source>
</reference>
<sequence length="51" mass="5342">ALGGVGTGWRLLARELAGGDVKGVRRQGAVQKVRGEVQVVLQAFQLVVELG</sequence>
<keyword evidence="1" id="KW-0378">Hydrolase</keyword>
<dbReference type="AlphaFoldDB" id="G0LYB8"/>
<dbReference type="EMBL" id="FR874201">
    <property type="protein sequence ID" value="CCC15215.1"/>
    <property type="molecule type" value="Genomic_DNA"/>
</dbReference>
<proteinExistence type="predicted"/>
<dbReference type="GO" id="GO:0016787">
    <property type="term" value="F:hydrolase activity"/>
    <property type="evidence" value="ECO:0007669"/>
    <property type="project" value="UniProtKB-KW"/>
</dbReference>
<accession>G0LYB8</accession>
<feature type="non-terminal residue" evidence="1">
    <location>
        <position position="1"/>
    </location>
</feature>
<name>G0LYB8_LIMFE</name>
<gene>
    <name evidence="1" type="primary">bsh</name>
</gene>
<evidence type="ECO:0000313" key="1">
    <source>
        <dbReference type="EMBL" id="CCC15215.1"/>
    </source>
</evidence>